<dbReference type="EMBL" id="FNZE01000007">
    <property type="protein sequence ID" value="SEJ34046.1"/>
    <property type="molecule type" value="Genomic_DNA"/>
</dbReference>
<dbReference type="AlphaFoldDB" id="A0A1H6Y0R9"/>
<reference evidence="2" key="1">
    <citation type="submission" date="2016-10" db="EMBL/GenBank/DDBJ databases">
        <authorList>
            <person name="Varghese N."/>
            <person name="Submissions S."/>
        </authorList>
    </citation>
    <scope>NUCLEOTIDE SEQUENCE [LARGE SCALE GENOMIC DNA]</scope>
    <source>
        <strain evidence="2">LMG 25967</strain>
    </source>
</reference>
<keyword evidence="2" id="KW-1185">Reference proteome</keyword>
<gene>
    <name evidence="1" type="ORF">SAMN05216201_107106</name>
</gene>
<dbReference type="STRING" id="915471.SAMN05216201_107106"/>
<proteinExistence type="predicted"/>
<dbReference type="RefSeq" id="WP_244517164.1">
    <property type="nucleotide sequence ID" value="NZ_FNZE01000007.1"/>
</dbReference>
<accession>A0A1H6Y0R9</accession>
<protein>
    <recommendedName>
        <fullName evidence="3">TubC N-terminal docking domain-containing protein</fullName>
    </recommendedName>
</protein>
<organism evidence="1 2">
    <name type="scientific">Pseudomonas linyingensis</name>
    <dbReference type="NCBI Taxonomy" id="915471"/>
    <lineage>
        <taxon>Bacteria</taxon>
        <taxon>Pseudomonadati</taxon>
        <taxon>Pseudomonadota</taxon>
        <taxon>Gammaproteobacteria</taxon>
        <taxon>Pseudomonadales</taxon>
        <taxon>Pseudomonadaceae</taxon>
        <taxon>Pseudomonas</taxon>
    </lineage>
</organism>
<name>A0A1H6Y0R9_9PSED</name>
<dbReference type="Proteomes" id="UP000242930">
    <property type="component" value="Unassembled WGS sequence"/>
</dbReference>
<sequence>MAALDYLRRVGLSVEAVGDKLRVTPANLVTDAIGQFVRDHKAEILVELAGTDASQVADTIRSSPAWIDRPQRIEQPVEIRVEEEEGKPQRIIHTAATASPAWLEADAAYTNHLMTCRACHAATGRYCASGADLRQRYIATQMEASE</sequence>
<evidence type="ECO:0000313" key="2">
    <source>
        <dbReference type="Proteomes" id="UP000242930"/>
    </source>
</evidence>
<evidence type="ECO:0008006" key="3">
    <source>
        <dbReference type="Google" id="ProtNLM"/>
    </source>
</evidence>
<evidence type="ECO:0000313" key="1">
    <source>
        <dbReference type="EMBL" id="SEJ34046.1"/>
    </source>
</evidence>